<keyword evidence="1" id="KW-0472">Membrane</keyword>
<evidence type="ECO:0000313" key="3">
    <source>
        <dbReference type="Proteomes" id="UP001240150"/>
    </source>
</evidence>
<accession>A0ABY8WHF9</accession>
<keyword evidence="1" id="KW-0812">Transmembrane</keyword>
<keyword evidence="1" id="KW-1133">Transmembrane helix</keyword>
<protein>
    <submittedName>
        <fullName evidence="2">Prepilin-type N-terminal cleavage/methylation domain-containing protein</fullName>
    </submittedName>
</protein>
<feature type="transmembrane region" description="Helical" evidence="1">
    <location>
        <begin position="21"/>
        <end position="43"/>
    </location>
</feature>
<evidence type="ECO:0000256" key="1">
    <source>
        <dbReference type="SAM" id="Phobius"/>
    </source>
</evidence>
<sequence length="228" mass="24643">MSRWKRRRPAGDDQGFSLMEVMVTTAITGVVTLMAVTATIQIYSGTKQIEQNSVAGDQLDIAFTRLDRDLHYATMVNGPTAGASNSRSYLEFAIPAREKTATDATDPLPQCRQLMFDPTQKSLAMYSWELPGTKPALPANLATDVALEDGATSPFLVSKPGLPAAAASPGTTGLGSEFNNTYLMVRIRFKVKVGDVVQRFDNVFTSQNVYKDAVQDQDPSACANAGRP</sequence>
<dbReference type="EMBL" id="CP126980">
    <property type="protein sequence ID" value="WIM95175.1"/>
    <property type="molecule type" value="Genomic_DNA"/>
</dbReference>
<name>A0ABY8WHF9_9ACTN</name>
<proteinExistence type="predicted"/>
<evidence type="ECO:0000313" key="2">
    <source>
        <dbReference type="EMBL" id="WIM95175.1"/>
    </source>
</evidence>
<dbReference type="Pfam" id="PF07963">
    <property type="entry name" value="N_methyl"/>
    <property type="match status" value="1"/>
</dbReference>
<gene>
    <name evidence="2" type="ORF">ACTOB_007249</name>
</gene>
<keyword evidence="3" id="KW-1185">Reference proteome</keyword>
<dbReference type="NCBIfam" id="TIGR02532">
    <property type="entry name" value="IV_pilin_GFxxxE"/>
    <property type="match status" value="1"/>
</dbReference>
<organism evidence="2 3">
    <name type="scientific">Actinoplanes oblitus</name>
    <dbReference type="NCBI Taxonomy" id="3040509"/>
    <lineage>
        <taxon>Bacteria</taxon>
        <taxon>Bacillati</taxon>
        <taxon>Actinomycetota</taxon>
        <taxon>Actinomycetes</taxon>
        <taxon>Micromonosporales</taxon>
        <taxon>Micromonosporaceae</taxon>
        <taxon>Actinoplanes</taxon>
    </lineage>
</organism>
<reference evidence="2 3" key="1">
    <citation type="submission" date="2023-06" db="EMBL/GenBank/DDBJ databases">
        <authorList>
            <person name="Yushchuk O."/>
            <person name="Binda E."/>
            <person name="Ruckert-Reed C."/>
            <person name="Fedorenko V."/>
            <person name="Kalinowski J."/>
            <person name="Marinelli F."/>
        </authorList>
    </citation>
    <scope>NUCLEOTIDE SEQUENCE [LARGE SCALE GENOMIC DNA]</scope>
    <source>
        <strain evidence="2 3">NRRL 3884</strain>
    </source>
</reference>
<dbReference type="Proteomes" id="UP001240150">
    <property type="component" value="Chromosome"/>
</dbReference>
<dbReference type="InterPro" id="IPR012902">
    <property type="entry name" value="N_methyl_site"/>
</dbReference>
<dbReference type="RefSeq" id="WP_284916462.1">
    <property type="nucleotide sequence ID" value="NZ_CP126980.1"/>
</dbReference>